<dbReference type="SUPFAM" id="SSF52788">
    <property type="entry name" value="Phosphotyrosine protein phosphatases I"/>
    <property type="match status" value="1"/>
</dbReference>
<dbReference type="AlphaFoldDB" id="A0A1B1TDC4"/>
<dbReference type="PANTHER" id="PTHR43428">
    <property type="entry name" value="ARSENATE REDUCTASE"/>
    <property type="match status" value="1"/>
</dbReference>
<dbReference type="Pfam" id="PF01451">
    <property type="entry name" value="LMWPc"/>
    <property type="match status" value="1"/>
</dbReference>
<accession>A0A1B1TDC4</accession>
<protein>
    <recommendedName>
        <fullName evidence="2">Phosphotyrosine protein phosphatase I domain-containing protein</fullName>
    </recommendedName>
</protein>
<evidence type="ECO:0000259" key="2">
    <source>
        <dbReference type="SMART" id="SM00226"/>
    </source>
</evidence>
<dbReference type="InterPro" id="IPR023485">
    <property type="entry name" value="Ptyr_pPase"/>
</dbReference>
<name>A0A1B1TDC4_9ARCH</name>
<keyword evidence="1" id="KW-0059">Arsenical resistance</keyword>
<sequence length="132" mass="14776">MVTVLFICTGNAARSQMAEGLLKNMNSSLNVLSAGTKPEGLNPKATIAMEKIGIDISDQHSKSIVDLDWKKADYVITLCGSANETCVSMPWPTNCKKLHWPIKDPISQDNFEFARDDIRTRLSNFLEKNQFR</sequence>
<dbReference type="PANTHER" id="PTHR43428:SF1">
    <property type="entry name" value="ARSENATE REDUCTASE"/>
    <property type="match status" value="1"/>
</dbReference>
<dbReference type="InterPro" id="IPR036196">
    <property type="entry name" value="Ptyr_pPase_sf"/>
</dbReference>
<dbReference type="Gene3D" id="3.40.50.2300">
    <property type="match status" value="1"/>
</dbReference>
<reference evidence="3" key="2">
    <citation type="journal article" date="2015" name="ISME J.">
        <title>A new class of marine Euryarchaeota group II from the Mediterranean deep chlorophyll maximum.</title>
        <authorList>
            <person name="Martin-Cuadrado A.B."/>
            <person name="Garcia-Heredia I."/>
            <person name="Molto A.G."/>
            <person name="Lopez-Ubeda R."/>
            <person name="Kimes N."/>
            <person name="Lopez-Garcia P."/>
            <person name="Moreira D."/>
            <person name="Rodriguez-Valera F."/>
        </authorList>
    </citation>
    <scope>NUCLEOTIDE SEQUENCE</scope>
</reference>
<proteinExistence type="predicted"/>
<evidence type="ECO:0000256" key="1">
    <source>
        <dbReference type="ARBA" id="ARBA00022849"/>
    </source>
</evidence>
<feature type="domain" description="Phosphotyrosine protein phosphatase I" evidence="2">
    <location>
        <begin position="2"/>
        <end position="128"/>
    </location>
</feature>
<dbReference type="GO" id="GO:0046685">
    <property type="term" value="P:response to arsenic-containing substance"/>
    <property type="evidence" value="ECO:0007669"/>
    <property type="project" value="UniProtKB-KW"/>
</dbReference>
<reference evidence="3" key="1">
    <citation type="submission" date="2014-11" db="EMBL/GenBank/DDBJ databases">
        <authorList>
            <person name="Zhu J."/>
            <person name="Qi W."/>
            <person name="Song R."/>
        </authorList>
    </citation>
    <scope>NUCLEOTIDE SEQUENCE</scope>
</reference>
<dbReference type="EMBL" id="KP211882">
    <property type="protein sequence ID" value="ANV80272.1"/>
    <property type="molecule type" value="Genomic_DNA"/>
</dbReference>
<organism evidence="3">
    <name type="scientific">uncultured Poseidoniia archaeon</name>
    <dbReference type="NCBI Taxonomy" id="1697135"/>
    <lineage>
        <taxon>Archaea</taxon>
        <taxon>Methanobacteriati</taxon>
        <taxon>Thermoplasmatota</taxon>
        <taxon>Candidatus Poseidoniia</taxon>
        <taxon>environmental samples</taxon>
    </lineage>
</organism>
<evidence type="ECO:0000313" key="3">
    <source>
        <dbReference type="EMBL" id="ANV80272.1"/>
    </source>
</evidence>
<dbReference type="SMART" id="SM00226">
    <property type="entry name" value="LMWPc"/>
    <property type="match status" value="1"/>
</dbReference>
<dbReference type="CDD" id="cd16345">
    <property type="entry name" value="LMWP_ArsC"/>
    <property type="match status" value="1"/>
</dbReference>